<dbReference type="EMBL" id="JAERRG010000035">
    <property type="protein sequence ID" value="MBL1119675.1"/>
    <property type="molecule type" value="Genomic_DNA"/>
</dbReference>
<dbReference type="RefSeq" id="WP_201857453.1">
    <property type="nucleotide sequence ID" value="NZ_JAERRG010000035.1"/>
</dbReference>
<accession>A0ABS1Q4R9</accession>
<comment type="caution">
    <text evidence="1">The sequence shown here is derived from an EMBL/GenBank/DDBJ whole genome shotgun (WGS) entry which is preliminary data.</text>
</comment>
<keyword evidence="2" id="KW-1185">Reference proteome</keyword>
<protein>
    <recommendedName>
        <fullName evidence="3">Transposase</fullName>
    </recommendedName>
</protein>
<name>A0ABS1Q4R9_9ACTN</name>
<reference evidence="1 2" key="1">
    <citation type="submission" date="2021-01" db="EMBL/GenBank/DDBJ databases">
        <title>WGS of actinomycetes isolated from Thailand.</title>
        <authorList>
            <person name="Thawai C."/>
        </authorList>
    </citation>
    <scope>NUCLEOTIDE SEQUENCE [LARGE SCALE GENOMIC DNA]</scope>
    <source>
        <strain evidence="1 2">CA3R110</strain>
    </source>
</reference>
<gene>
    <name evidence="1" type="ORF">JK364_46275</name>
</gene>
<proteinExistence type="predicted"/>
<evidence type="ECO:0000313" key="1">
    <source>
        <dbReference type="EMBL" id="MBL1119675.1"/>
    </source>
</evidence>
<evidence type="ECO:0000313" key="2">
    <source>
        <dbReference type="Proteomes" id="UP000621510"/>
    </source>
</evidence>
<evidence type="ECO:0008006" key="3">
    <source>
        <dbReference type="Google" id="ProtNLM"/>
    </source>
</evidence>
<organism evidence="1 2">
    <name type="scientific">Streptomyces endocoffeicus</name>
    <dbReference type="NCBI Taxonomy" id="2898945"/>
    <lineage>
        <taxon>Bacteria</taxon>
        <taxon>Bacillati</taxon>
        <taxon>Actinomycetota</taxon>
        <taxon>Actinomycetes</taxon>
        <taxon>Kitasatosporales</taxon>
        <taxon>Streptomycetaceae</taxon>
        <taxon>Streptomyces</taxon>
    </lineage>
</organism>
<sequence>MQNGHIISWQGFAAHVTETCASDRTNVITDVATTSAATNEAQALPGIHTRLARRGPSRYDRRDCIFNGTLAVAAIVIWLRDVIQEPSETT</sequence>
<dbReference type="Proteomes" id="UP000621510">
    <property type="component" value="Unassembled WGS sequence"/>
</dbReference>